<name>A0A0C3CD97_HEBCY</name>
<evidence type="ECO:0000313" key="1">
    <source>
        <dbReference type="EMBL" id="KIM46750.1"/>
    </source>
</evidence>
<evidence type="ECO:0000313" key="2">
    <source>
        <dbReference type="Proteomes" id="UP000053424"/>
    </source>
</evidence>
<dbReference type="HOGENOM" id="CLU_1461489_0_0_1"/>
<accession>A0A0C3CD97</accession>
<dbReference type="AlphaFoldDB" id="A0A0C3CD97"/>
<protein>
    <submittedName>
        <fullName evidence="1">Uncharacterized protein</fullName>
    </submittedName>
</protein>
<keyword evidence="2" id="KW-1185">Reference proteome</keyword>
<proteinExistence type="predicted"/>
<gene>
    <name evidence="1" type="ORF">M413DRAFT_440328</name>
</gene>
<sequence length="185" mass="21231">MVPGYHAGLDVISAKLVLQSALQAFRKPISTVHLLTHRTFVHDDRQLSPFFDFHLLAEYPYVRSVELNVESLAAGSEPVNCAEGFSPGKFESRPRMFWFLTGGERELRIARVHFAGDSWHKLCLSLMRHLHPRADDPEEELRIQSLTFIECTGIRKWQLAKLKELIGIKYGVDIGYCDCRVLDEY</sequence>
<dbReference type="EMBL" id="KN831770">
    <property type="protein sequence ID" value="KIM46750.1"/>
    <property type="molecule type" value="Genomic_DNA"/>
</dbReference>
<reference evidence="1 2" key="1">
    <citation type="submission" date="2014-04" db="EMBL/GenBank/DDBJ databases">
        <authorList>
            <consortium name="DOE Joint Genome Institute"/>
            <person name="Kuo A."/>
            <person name="Gay G."/>
            <person name="Dore J."/>
            <person name="Kohler A."/>
            <person name="Nagy L.G."/>
            <person name="Floudas D."/>
            <person name="Copeland A."/>
            <person name="Barry K.W."/>
            <person name="Cichocki N."/>
            <person name="Veneault-Fourrey C."/>
            <person name="LaButti K."/>
            <person name="Lindquist E.A."/>
            <person name="Lipzen A."/>
            <person name="Lundell T."/>
            <person name="Morin E."/>
            <person name="Murat C."/>
            <person name="Sun H."/>
            <person name="Tunlid A."/>
            <person name="Henrissat B."/>
            <person name="Grigoriev I.V."/>
            <person name="Hibbett D.S."/>
            <person name="Martin F."/>
            <person name="Nordberg H.P."/>
            <person name="Cantor M.N."/>
            <person name="Hua S.X."/>
        </authorList>
    </citation>
    <scope>NUCLEOTIDE SEQUENCE [LARGE SCALE GENOMIC DNA]</scope>
    <source>
        <strain evidence="2">h7</strain>
    </source>
</reference>
<dbReference type="Proteomes" id="UP000053424">
    <property type="component" value="Unassembled WGS sequence"/>
</dbReference>
<organism evidence="1 2">
    <name type="scientific">Hebeloma cylindrosporum</name>
    <dbReference type="NCBI Taxonomy" id="76867"/>
    <lineage>
        <taxon>Eukaryota</taxon>
        <taxon>Fungi</taxon>
        <taxon>Dikarya</taxon>
        <taxon>Basidiomycota</taxon>
        <taxon>Agaricomycotina</taxon>
        <taxon>Agaricomycetes</taxon>
        <taxon>Agaricomycetidae</taxon>
        <taxon>Agaricales</taxon>
        <taxon>Agaricineae</taxon>
        <taxon>Hymenogastraceae</taxon>
        <taxon>Hebeloma</taxon>
    </lineage>
</organism>
<reference evidence="2" key="2">
    <citation type="submission" date="2015-01" db="EMBL/GenBank/DDBJ databases">
        <title>Evolutionary Origins and Diversification of the Mycorrhizal Mutualists.</title>
        <authorList>
            <consortium name="DOE Joint Genome Institute"/>
            <consortium name="Mycorrhizal Genomics Consortium"/>
            <person name="Kohler A."/>
            <person name="Kuo A."/>
            <person name="Nagy L.G."/>
            <person name="Floudas D."/>
            <person name="Copeland A."/>
            <person name="Barry K.W."/>
            <person name="Cichocki N."/>
            <person name="Veneault-Fourrey C."/>
            <person name="LaButti K."/>
            <person name="Lindquist E.A."/>
            <person name="Lipzen A."/>
            <person name="Lundell T."/>
            <person name="Morin E."/>
            <person name="Murat C."/>
            <person name="Riley R."/>
            <person name="Ohm R."/>
            <person name="Sun H."/>
            <person name="Tunlid A."/>
            <person name="Henrissat B."/>
            <person name="Grigoriev I.V."/>
            <person name="Hibbett D.S."/>
            <person name="Martin F."/>
        </authorList>
    </citation>
    <scope>NUCLEOTIDE SEQUENCE [LARGE SCALE GENOMIC DNA]</scope>
    <source>
        <strain evidence="2">h7</strain>
    </source>
</reference>